<dbReference type="RefSeq" id="WP_386075210.1">
    <property type="nucleotide sequence ID" value="NZ_JBHTJT010000029.1"/>
</dbReference>
<reference evidence="3" key="1">
    <citation type="journal article" date="2019" name="Int. J. Syst. Evol. Microbiol.">
        <title>The Global Catalogue of Microorganisms (GCM) 10K type strain sequencing project: providing services to taxonomists for standard genome sequencing and annotation.</title>
        <authorList>
            <consortium name="The Broad Institute Genomics Platform"/>
            <consortium name="The Broad Institute Genome Sequencing Center for Infectious Disease"/>
            <person name="Wu L."/>
            <person name="Ma J."/>
        </authorList>
    </citation>
    <scope>NUCLEOTIDE SEQUENCE [LARGE SCALE GENOMIC DNA]</scope>
    <source>
        <strain evidence="3">CCUG 60524</strain>
    </source>
</reference>
<dbReference type="Proteomes" id="UP001597108">
    <property type="component" value="Unassembled WGS sequence"/>
</dbReference>
<proteinExistence type="predicted"/>
<sequence length="277" mass="31497">MFPKDLALELGARVFQADVETLRKETDDQTAGSPRTTHIEPETMNTTDKKQREAIKFLKDHFPDREPWDGDVEFFLTREFLLAGNLSATVSLKEETEKLDRFGKAISDAWSIYSSMSLRTKTAMTKVPSSSDRSAREGVPDRTPVELRKPGYESTRENLLRELISLHRAVLGYNPRNYQDLEGTSRDPGMIKTAKLELAKLLDLNPQARANEHDQKIHFADAARRLWKRYTGNEAPLKSDGPFLKFLDDLVVFAGVHDAPGWSSESIMSAWEKSKRQ</sequence>
<name>A0ABW3IT02_9RHOB</name>
<accession>A0ABW3IT02</accession>
<feature type="compositionally biased region" description="Basic and acidic residues" evidence="1">
    <location>
        <begin position="133"/>
        <end position="148"/>
    </location>
</feature>
<evidence type="ECO:0000256" key="1">
    <source>
        <dbReference type="SAM" id="MobiDB-lite"/>
    </source>
</evidence>
<evidence type="ECO:0000313" key="2">
    <source>
        <dbReference type="EMBL" id="MFD0980675.1"/>
    </source>
</evidence>
<keyword evidence="3" id="KW-1185">Reference proteome</keyword>
<comment type="caution">
    <text evidence="2">The sequence shown here is derived from an EMBL/GenBank/DDBJ whole genome shotgun (WGS) entry which is preliminary data.</text>
</comment>
<protein>
    <submittedName>
        <fullName evidence="2">Uncharacterized protein</fullName>
    </submittedName>
</protein>
<organism evidence="2 3">
    <name type="scientific">Tropicimonas aquimaris</name>
    <dbReference type="NCBI Taxonomy" id="914152"/>
    <lineage>
        <taxon>Bacteria</taxon>
        <taxon>Pseudomonadati</taxon>
        <taxon>Pseudomonadota</taxon>
        <taxon>Alphaproteobacteria</taxon>
        <taxon>Rhodobacterales</taxon>
        <taxon>Roseobacteraceae</taxon>
        <taxon>Tropicimonas</taxon>
    </lineage>
</organism>
<feature type="compositionally biased region" description="Basic and acidic residues" evidence="1">
    <location>
        <begin position="37"/>
        <end position="49"/>
    </location>
</feature>
<evidence type="ECO:0000313" key="3">
    <source>
        <dbReference type="Proteomes" id="UP001597108"/>
    </source>
</evidence>
<feature type="region of interest" description="Disordered" evidence="1">
    <location>
        <begin position="124"/>
        <end position="148"/>
    </location>
</feature>
<gene>
    <name evidence="2" type="ORF">ACFQ2S_13555</name>
</gene>
<feature type="region of interest" description="Disordered" evidence="1">
    <location>
        <begin position="23"/>
        <end position="49"/>
    </location>
</feature>
<dbReference type="EMBL" id="JBHTJT010000029">
    <property type="protein sequence ID" value="MFD0980675.1"/>
    <property type="molecule type" value="Genomic_DNA"/>
</dbReference>